<accession>A0A0K2VCM2</accession>
<evidence type="ECO:0000313" key="1">
    <source>
        <dbReference type="EMBL" id="CDW47907.1"/>
    </source>
</evidence>
<organism evidence="1">
    <name type="scientific">Lepeophtheirus salmonis</name>
    <name type="common">Salmon louse</name>
    <name type="synonym">Caligus salmonis</name>
    <dbReference type="NCBI Taxonomy" id="72036"/>
    <lineage>
        <taxon>Eukaryota</taxon>
        <taxon>Metazoa</taxon>
        <taxon>Ecdysozoa</taxon>
        <taxon>Arthropoda</taxon>
        <taxon>Crustacea</taxon>
        <taxon>Multicrustacea</taxon>
        <taxon>Hexanauplia</taxon>
        <taxon>Copepoda</taxon>
        <taxon>Siphonostomatoida</taxon>
        <taxon>Caligidae</taxon>
        <taxon>Lepeophtheirus</taxon>
    </lineage>
</organism>
<sequence length="61" mass="7185">MQQVFEVLPEPYFASGYNFWLGEVLLFLKVFELMGNGHMGLTFVVRLEHRLNHAFDVFHGR</sequence>
<proteinExistence type="predicted"/>
<dbReference type="EMBL" id="HACA01030546">
    <property type="protein sequence ID" value="CDW47907.1"/>
    <property type="molecule type" value="Transcribed_RNA"/>
</dbReference>
<reference evidence="1" key="1">
    <citation type="submission" date="2014-05" db="EMBL/GenBank/DDBJ databases">
        <authorList>
            <person name="Chronopoulou M."/>
        </authorList>
    </citation>
    <scope>NUCLEOTIDE SEQUENCE</scope>
    <source>
        <tissue evidence="1">Whole organism</tissue>
    </source>
</reference>
<dbReference type="AlphaFoldDB" id="A0A0K2VCM2"/>
<name>A0A0K2VCM2_LEPSM</name>
<protein>
    <submittedName>
        <fullName evidence="1">Uncharacterized protein</fullName>
    </submittedName>
</protein>